<dbReference type="EnsemblBacteria" id="ABC21061">
    <property type="protein sequence ID" value="ABC21061"/>
    <property type="gene ID" value="Rru_A0256"/>
</dbReference>
<reference evidence="2 3" key="1">
    <citation type="journal article" date="2011" name="Stand. Genomic Sci.">
        <title>Complete genome sequence of Rhodospirillum rubrum type strain (S1).</title>
        <authorList>
            <person name="Munk A.C."/>
            <person name="Copeland A."/>
            <person name="Lucas S."/>
            <person name="Lapidus A."/>
            <person name="Del Rio T.G."/>
            <person name="Barry K."/>
            <person name="Detter J.C."/>
            <person name="Hammon N."/>
            <person name="Israni S."/>
            <person name="Pitluck S."/>
            <person name="Brettin T."/>
            <person name="Bruce D."/>
            <person name="Han C."/>
            <person name="Tapia R."/>
            <person name="Gilna P."/>
            <person name="Schmutz J."/>
            <person name="Larimer F."/>
            <person name="Land M."/>
            <person name="Kyrpides N.C."/>
            <person name="Mavromatis K."/>
            <person name="Richardson P."/>
            <person name="Rohde M."/>
            <person name="Goker M."/>
            <person name="Klenk H.P."/>
            <person name="Zhang Y."/>
            <person name="Roberts G.P."/>
            <person name="Reslewic S."/>
            <person name="Schwartz D.C."/>
        </authorList>
    </citation>
    <scope>NUCLEOTIDE SEQUENCE [LARGE SCALE GENOMIC DNA]</scope>
    <source>
        <strain evidence="3">ATCC 11170 / ATH 1.1.1 / DSM 467 / LMG 4362 / NCIMB 8255 / S1</strain>
    </source>
</reference>
<evidence type="ECO:0000313" key="2">
    <source>
        <dbReference type="EMBL" id="ABC21061.1"/>
    </source>
</evidence>
<dbReference type="SUPFAM" id="SSF55729">
    <property type="entry name" value="Acyl-CoA N-acyltransferases (Nat)"/>
    <property type="match status" value="1"/>
</dbReference>
<feature type="domain" description="N-acetyltransferase" evidence="1">
    <location>
        <begin position="5"/>
        <end position="168"/>
    </location>
</feature>
<evidence type="ECO:0000313" key="3">
    <source>
        <dbReference type="Proteomes" id="UP000001929"/>
    </source>
</evidence>
<dbReference type="AlphaFoldDB" id="Q2RXT4"/>
<dbReference type="Proteomes" id="UP000001929">
    <property type="component" value="Chromosome"/>
</dbReference>
<gene>
    <name evidence="2" type="ordered locus">Rru_A0256</name>
</gene>
<dbReference type="PROSITE" id="PS51186">
    <property type="entry name" value="GNAT"/>
    <property type="match status" value="1"/>
</dbReference>
<name>Q2RXT4_RHORT</name>
<keyword evidence="3" id="KW-1185">Reference proteome</keyword>
<proteinExistence type="predicted"/>
<dbReference type="RefSeq" id="WP_011388009.1">
    <property type="nucleotide sequence ID" value="NC_007643.1"/>
</dbReference>
<dbReference type="eggNOG" id="COG0456">
    <property type="taxonomic scope" value="Bacteria"/>
</dbReference>
<protein>
    <submittedName>
        <fullName evidence="2">GCN5-related N-acetyltransferase</fullName>
    </submittedName>
</protein>
<dbReference type="HOGENOM" id="CLU_099842_0_0_5"/>
<dbReference type="InterPro" id="IPR016181">
    <property type="entry name" value="Acyl_CoA_acyltransferase"/>
</dbReference>
<sequence>MIAPNPWRAMTAQDLALTYPLGEEIHSGFPESPAVQPERLALFPAGCRVAEDAKGTLLGYCISHPGVSGRPPALDSLLGGLPAGADCLYIHDVCLRREARGQGLVGLLLGALADLARDHGLGALALTAVGGADGVWRRHGFTDQPIDAALRAKLASYRGIALPMVRRL</sequence>
<accession>Q2RXT4</accession>
<dbReference type="GO" id="GO:0016747">
    <property type="term" value="F:acyltransferase activity, transferring groups other than amino-acyl groups"/>
    <property type="evidence" value="ECO:0007669"/>
    <property type="project" value="InterPro"/>
</dbReference>
<organism evidence="2 3">
    <name type="scientific">Rhodospirillum rubrum (strain ATCC 11170 / ATH 1.1.1 / DSM 467 / LMG 4362 / NCIMB 8255 / S1)</name>
    <dbReference type="NCBI Taxonomy" id="269796"/>
    <lineage>
        <taxon>Bacteria</taxon>
        <taxon>Pseudomonadati</taxon>
        <taxon>Pseudomonadota</taxon>
        <taxon>Alphaproteobacteria</taxon>
        <taxon>Rhodospirillales</taxon>
        <taxon>Rhodospirillaceae</taxon>
        <taxon>Rhodospirillum</taxon>
    </lineage>
</organism>
<dbReference type="STRING" id="269796.Rru_A0256"/>
<dbReference type="PhylomeDB" id="Q2RXT4"/>
<dbReference type="EMBL" id="CP000230">
    <property type="protein sequence ID" value="ABC21061.1"/>
    <property type="molecule type" value="Genomic_DNA"/>
</dbReference>
<dbReference type="InterPro" id="IPR000182">
    <property type="entry name" value="GNAT_dom"/>
</dbReference>
<dbReference type="Pfam" id="PF00583">
    <property type="entry name" value="Acetyltransf_1"/>
    <property type="match status" value="1"/>
</dbReference>
<dbReference type="Gene3D" id="3.40.630.30">
    <property type="match status" value="1"/>
</dbReference>
<evidence type="ECO:0000259" key="1">
    <source>
        <dbReference type="PROSITE" id="PS51186"/>
    </source>
</evidence>
<dbReference type="PATRIC" id="fig|269796.9.peg.310"/>
<dbReference type="KEGG" id="rru:Rru_A0256"/>